<protein>
    <submittedName>
        <fullName evidence="1">Ubiquinone biosynthesis protein Coq4</fullName>
    </submittedName>
</protein>
<keyword evidence="2" id="KW-1185">Reference proteome</keyword>
<dbReference type="OrthoDB" id="5723450at2"/>
<name>A0A239DVP1_9SPHN</name>
<dbReference type="AlphaFoldDB" id="A0A239DVP1"/>
<dbReference type="EMBL" id="FZOS01000005">
    <property type="protein sequence ID" value="SNS36655.1"/>
    <property type="molecule type" value="Genomic_DNA"/>
</dbReference>
<evidence type="ECO:0000313" key="1">
    <source>
        <dbReference type="EMBL" id="SNS36655.1"/>
    </source>
</evidence>
<dbReference type="RefSeq" id="WP_089218804.1">
    <property type="nucleotide sequence ID" value="NZ_FZOS01000005.1"/>
</dbReference>
<accession>A0A239DVP1</accession>
<organism evidence="1 2">
    <name type="scientific">Edaphosphingomonas laterariae</name>
    <dbReference type="NCBI Taxonomy" id="861865"/>
    <lineage>
        <taxon>Bacteria</taxon>
        <taxon>Pseudomonadati</taxon>
        <taxon>Pseudomonadota</taxon>
        <taxon>Alphaproteobacteria</taxon>
        <taxon>Sphingomonadales</taxon>
        <taxon>Rhizorhabdaceae</taxon>
        <taxon>Edaphosphingomonas</taxon>
    </lineage>
</organism>
<gene>
    <name evidence="1" type="ORF">SAMN06295912_10574</name>
</gene>
<evidence type="ECO:0000313" key="2">
    <source>
        <dbReference type="Proteomes" id="UP000198281"/>
    </source>
</evidence>
<reference evidence="2" key="1">
    <citation type="submission" date="2017-06" db="EMBL/GenBank/DDBJ databases">
        <authorList>
            <person name="Varghese N."/>
            <person name="Submissions S."/>
        </authorList>
    </citation>
    <scope>NUCLEOTIDE SEQUENCE [LARGE SCALE GENOMIC DNA]</scope>
    <source>
        <strain evidence="2">LNB2</strain>
    </source>
</reference>
<dbReference type="Proteomes" id="UP000198281">
    <property type="component" value="Unassembled WGS sequence"/>
</dbReference>
<proteinExistence type="predicted"/>
<keyword evidence="1" id="KW-0830">Ubiquinone</keyword>
<sequence length="268" mass="30408">MAYDTYLMKGYQPLATDSSVLVSSSKYLNDPRVRDWVATHMLRRNGPDIPTPSDSIQLVMILRQIEDADHINALFAEERKKNPRLDAWLSERYVSTFKREDLAQYGPETVGGIFYKQLMDNDLQVDIVPPSVPKTDYEYFNLRSGQCHDLEHILGGGGFDFIGELVPYYMRLTNLFVHLSPELAGLISAFSILGSTRIITRAVLHYPETWLTVQETVERGAKVGRESDPFFMAKYEDVFHLTPDAAREALGIRGVRIVDTAEASAKWV</sequence>